<evidence type="ECO:0000256" key="1">
    <source>
        <dbReference type="ARBA" id="ARBA00001974"/>
    </source>
</evidence>
<reference evidence="10 11" key="1">
    <citation type="submission" date="2018-10" db="EMBL/GenBank/DDBJ databases">
        <title>Sequencing the genomes of 1000 actinobacteria strains.</title>
        <authorList>
            <person name="Klenk H.-P."/>
        </authorList>
    </citation>
    <scope>NUCLEOTIDE SEQUENCE [LARGE SCALE GENOMIC DNA]</scope>
    <source>
        <strain evidence="10 11">DSM 43911</strain>
    </source>
</reference>
<evidence type="ECO:0000259" key="9">
    <source>
        <dbReference type="Pfam" id="PF02771"/>
    </source>
</evidence>
<dbReference type="Pfam" id="PF00441">
    <property type="entry name" value="Acyl-CoA_dh_1"/>
    <property type="match status" value="1"/>
</dbReference>
<dbReference type="GO" id="GO:0033539">
    <property type="term" value="P:fatty acid beta-oxidation using acyl-CoA dehydrogenase"/>
    <property type="evidence" value="ECO:0007669"/>
    <property type="project" value="TreeGrafter"/>
</dbReference>
<evidence type="ECO:0000313" key="11">
    <source>
        <dbReference type="Proteomes" id="UP000272729"/>
    </source>
</evidence>
<dbReference type="SUPFAM" id="SSF47203">
    <property type="entry name" value="Acyl-CoA dehydrogenase C-terminal domain-like"/>
    <property type="match status" value="1"/>
</dbReference>
<dbReference type="Gene3D" id="2.40.110.10">
    <property type="entry name" value="Butyryl-CoA Dehydrogenase, subunit A, domain 2"/>
    <property type="match status" value="1"/>
</dbReference>
<keyword evidence="3 6" id="KW-0285">Flavoprotein</keyword>
<dbReference type="OrthoDB" id="3176804at2"/>
<comment type="cofactor">
    <cofactor evidence="1 6">
        <name>FAD</name>
        <dbReference type="ChEBI" id="CHEBI:57692"/>
    </cofactor>
</comment>
<name>A0A495XN46_9PSEU</name>
<keyword evidence="11" id="KW-1185">Reference proteome</keyword>
<dbReference type="InterPro" id="IPR037069">
    <property type="entry name" value="AcylCoA_DH/ox_N_sf"/>
</dbReference>
<evidence type="ECO:0000256" key="6">
    <source>
        <dbReference type="RuleBase" id="RU362125"/>
    </source>
</evidence>
<dbReference type="RefSeq" id="WP_121228850.1">
    <property type="nucleotide sequence ID" value="NZ_JBIUBA010000003.1"/>
</dbReference>
<dbReference type="InterPro" id="IPR013786">
    <property type="entry name" value="AcylCoA_DH/ox_N"/>
</dbReference>
<protein>
    <submittedName>
        <fullName evidence="10">Citronellyl-CoA dehydrogenase/2,3-diaminopropionyl alpha,beta-desaturase</fullName>
    </submittedName>
</protein>
<evidence type="ECO:0000256" key="4">
    <source>
        <dbReference type="ARBA" id="ARBA00022827"/>
    </source>
</evidence>
<evidence type="ECO:0000256" key="5">
    <source>
        <dbReference type="ARBA" id="ARBA00023002"/>
    </source>
</evidence>
<evidence type="ECO:0000259" key="7">
    <source>
        <dbReference type="Pfam" id="PF00441"/>
    </source>
</evidence>
<dbReference type="InterPro" id="IPR050741">
    <property type="entry name" value="Acyl-CoA_dehydrogenase"/>
</dbReference>
<dbReference type="Pfam" id="PF02770">
    <property type="entry name" value="Acyl-CoA_dh_M"/>
    <property type="match status" value="1"/>
</dbReference>
<dbReference type="AlphaFoldDB" id="A0A495XN46"/>
<dbReference type="GO" id="GO:0005737">
    <property type="term" value="C:cytoplasm"/>
    <property type="evidence" value="ECO:0007669"/>
    <property type="project" value="TreeGrafter"/>
</dbReference>
<dbReference type="PANTHER" id="PTHR48083">
    <property type="entry name" value="MEDIUM-CHAIN SPECIFIC ACYL-COA DEHYDROGENASE, MITOCHONDRIAL-RELATED"/>
    <property type="match status" value="1"/>
</dbReference>
<evidence type="ECO:0000256" key="2">
    <source>
        <dbReference type="ARBA" id="ARBA00009347"/>
    </source>
</evidence>
<dbReference type="Gene3D" id="1.20.140.10">
    <property type="entry name" value="Butyryl-CoA Dehydrogenase, subunit A, domain 3"/>
    <property type="match status" value="1"/>
</dbReference>
<dbReference type="PANTHER" id="PTHR48083:SF6">
    <property type="entry name" value="ACYL-COA DEHYDROGENASE 6"/>
    <property type="match status" value="1"/>
</dbReference>
<dbReference type="InterPro" id="IPR006091">
    <property type="entry name" value="Acyl-CoA_Oxase/DH_mid-dom"/>
</dbReference>
<sequence>MKLNRQHELFRESVRMVLDRECTAQVDGWERDGVMPVHQLCKALAAEGLLGLTMPVEDGGLGLDLGYSYVWAQELGRVPAGAPAMALSVQTDIVAPLLARAGTPEVRRDVLRPAIRGELVAALAATEPAGGSDLGALTTTAVRTERGFTVNGTKAFITNGSVADFAVVLCRTGAAAGIGDLALLVVPTNLAGVRQVRHTGKLGHRSCDHGTLTFTDVEVPAAYLLGEVGEGYELQTRTFTRERCFLAVVALGQAERVLRATVHHARHRRVLGRALTDHQAIGFRLAELDAELDLVRGYAGEAYQLLADGAQCLREASIAKLRATRLLREVADLGLQVRGAAGYLGAADSPGTAGSPGGASHPGADDVERSYRDARAGSFAGGADEALLHLIAGHLTSTEQE</sequence>
<evidence type="ECO:0000259" key="8">
    <source>
        <dbReference type="Pfam" id="PF02770"/>
    </source>
</evidence>
<dbReference type="InterPro" id="IPR009075">
    <property type="entry name" value="AcylCo_DH/oxidase_C"/>
</dbReference>
<feature type="domain" description="Acyl-CoA oxidase/dehydrogenase middle" evidence="8">
    <location>
        <begin position="122"/>
        <end position="217"/>
    </location>
</feature>
<comment type="similarity">
    <text evidence="2 6">Belongs to the acyl-CoA dehydrogenase family.</text>
</comment>
<comment type="caution">
    <text evidence="10">The sequence shown here is derived from an EMBL/GenBank/DDBJ whole genome shotgun (WGS) entry which is preliminary data.</text>
</comment>
<organism evidence="10 11">
    <name type="scientific">Saccharothrix variisporea</name>
    <dbReference type="NCBI Taxonomy" id="543527"/>
    <lineage>
        <taxon>Bacteria</taxon>
        <taxon>Bacillati</taxon>
        <taxon>Actinomycetota</taxon>
        <taxon>Actinomycetes</taxon>
        <taxon>Pseudonocardiales</taxon>
        <taxon>Pseudonocardiaceae</taxon>
        <taxon>Saccharothrix</taxon>
    </lineage>
</organism>
<feature type="domain" description="Acyl-CoA dehydrogenase/oxidase C-terminal" evidence="7">
    <location>
        <begin position="229"/>
        <end position="394"/>
    </location>
</feature>
<dbReference type="Pfam" id="PF02771">
    <property type="entry name" value="Acyl-CoA_dh_N"/>
    <property type="match status" value="1"/>
</dbReference>
<proteinExistence type="inferred from homology"/>
<dbReference type="Proteomes" id="UP000272729">
    <property type="component" value="Unassembled WGS sequence"/>
</dbReference>
<dbReference type="GO" id="GO:0003995">
    <property type="term" value="F:acyl-CoA dehydrogenase activity"/>
    <property type="evidence" value="ECO:0007669"/>
    <property type="project" value="TreeGrafter"/>
</dbReference>
<dbReference type="InterPro" id="IPR009100">
    <property type="entry name" value="AcylCoA_DH/oxidase_NM_dom_sf"/>
</dbReference>
<keyword evidence="5 6" id="KW-0560">Oxidoreductase</keyword>
<dbReference type="SUPFAM" id="SSF56645">
    <property type="entry name" value="Acyl-CoA dehydrogenase NM domain-like"/>
    <property type="match status" value="1"/>
</dbReference>
<dbReference type="GO" id="GO:0050660">
    <property type="term" value="F:flavin adenine dinucleotide binding"/>
    <property type="evidence" value="ECO:0007669"/>
    <property type="project" value="InterPro"/>
</dbReference>
<evidence type="ECO:0000313" key="10">
    <source>
        <dbReference type="EMBL" id="RKT74344.1"/>
    </source>
</evidence>
<keyword evidence="4 6" id="KW-0274">FAD</keyword>
<feature type="domain" description="Acyl-CoA dehydrogenase/oxidase N-terminal" evidence="9">
    <location>
        <begin position="6"/>
        <end position="118"/>
    </location>
</feature>
<evidence type="ECO:0000256" key="3">
    <source>
        <dbReference type="ARBA" id="ARBA00022630"/>
    </source>
</evidence>
<dbReference type="EMBL" id="RBXR01000001">
    <property type="protein sequence ID" value="RKT74344.1"/>
    <property type="molecule type" value="Genomic_DNA"/>
</dbReference>
<gene>
    <name evidence="10" type="ORF">DFJ66_7688</name>
</gene>
<dbReference type="Gene3D" id="1.10.540.10">
    <property type="entry name" value="Acyl-CoA dehydrogenase/oxidase, N-terminal domain"/>
    <property type="match status" value="1"/>
</dbReference>
<dbReference type="InterPro" id="IPR036250">
    <property type="entry name" value="AcylCo_DH-like_C"/>
</dbReference>
<accession>A0A495XN46</accession>
<dbReference type="InterPro" id="IPR046373">
    <property type="entry name" value="Acyl-CoA_Oxase/DH_mid-dom_sf"/>
</dbReference>